<reference evidence="3" key="1">
    <citation type="journal article" date="2019" name="Int. J. Syst. Evol. Microbiol.">
        <title>The Global Catalogue of Microorganisms (GCM) 10K type strain sequencing project: providing services to taxonomists for standard genome sequencing and annotation.</title>
        <authorList>
            <consortium name="The Broad Institute Genomics Platform"/>
            <consortium name="The Broad Institute Genome Sequencing Center for Infectious Disease"/>
            <person name="Wu L."/>
            <person name="Ma J."/>
        </authorList>
    </citation>
    <scope>NUCLEOTIDE SEQUENCE [LARGE SCALE GENOMIC DNA]</scope>
    <source>
        <strain evidence="3">JCM 16013</strain>
    </source>
</reference>
<dbReference type="EMBL" id="BAAAQM010000045">
    <property type="protein sequence ID" value="GAA1991210.1"/>
    <property type="molecule type" value="Genomic_DNA"/>
</dbReference>
<sequence length="604" mass="66472">MEAEAAGLRLLEQAGVEQRLQVAFRDVQWDRGEGGGGVRIGLRPGVATQAPEKSVQIRVETAVRQGDGGHHVVVGRGQEAGASRAVAESGGQVRDRPAGPIAEPGRGDTDGERQVAAQGDDFGDRIRLGLGPPVAENASEERDGVVVRQDVERQRGRGLQRGHPVPARGQDQRRRRSREEGKDVGGVQGVVEEEDGAPAGEQRAPQGTATLERCGDAVRRNSGVSQQRLQRLGRCQRGVGETEAVEVDVVLAVGESVGQSVGEMDGERRLADASHAVDREDARQVHGRGPCDFLVPAGEVERRVGEEVRRLRRLAFALQRRVLSGLAEDPRLRPAQLDTGVQAQLLVQQPAPLLEDAEGVRSPSGVMERGHEAGAQRLPERMLGDQGPEFRHQCPGVPGLALQPQRDEPLHGPEPLLVERRRRVRQPLSGHPRQRRPPPHPHRSLKQPDRPTPIPRHDRPLSLPHQPPEPMEVDQLLRHLDAITPRRRDNGDLTPRPTQLTPQQPHDVVHLLPRRNRRALPQRVDEPLRRHHLIGPQQQAREQLAHPLSAQRHPPPTEPHLQRPEHVEPRTPTVHRPLPTASAPGAVIIKGLCDGWAWDSTRVK</sequence>
<dbReference type="Proteomes" id="UP001499854">
    <property type="component" value="Unassembled WGS sequence"/>
</dbReference>
<keyword evidence="3" id="KW-1185">Reference proteome</keyword>
<feature type="region of interest" description="Disordered" evidence="1">
    <location>
        <begin position="359"/>
        <end position="378"/>
    </location>
</feature>
<comment type="caution">
    <text evidence="2">The sequence shown here is derived from an EMBL/GenBank/DDBJ whole genome shotgun (WGS) entry which is preliminary data.</text>
</comment>
<name>A0ABP5E704_9ACTN</name>
<feature type="region of interest" description="Disordered" evidence="1">
    <location>
        <begin position="385"/>
        <end position="470"/>
    </location>
</feature>
<feature type="compositionally biased region" description="Basic and acidic residues" evidence="1">
    <location>
        <begin position="368"/>
        <end position="378"/>
    </location>
</feature>
<feature type="compositionally biased region" description="Basic and acidic residues" evidence="1">
    <location>
        <begin position="560"/>
        <end position="569"/>
    </location>
</feature>
<feature type="compositionally biased region" description="Basic residues" evidence="1">
    <location>
        <begin position="432"/>
        <end position="445"/>
    </location>
</feature>
<gene>
    <name evidence="2" type="ORF">GCM10009838_63310</name>
</gene>
<evidence type="ECO:0000313" key="2">
    <source>
        <dbReference type="EMBL" id="GAA1991210.1"/>
    </source>
</evidence>
<protein>
    <submittedName>
        <fullName evidence="2">Uncharacterized protein</fullName>
    </submittedName>
</protein>
<evidence type="ECO:0000313" key="3">
    <source>
        <dbReference type="Proteomes" id="UP001499854"/>
    </source>
</evidence>
<feature type="compositionally biased region" description="Basic and acidic residues" evidence="1">
    <location>
        <begin position="139"/>
        <end position="155"/>
    </location>
</feature>
<feature type="region of interest" description="Disordered" evidence="1">
    <location>
        <begin position="485"/>
        <end position="506"/>
    </location>
</feature>
<proteinExistence type="predicted"/>
<organism evidence="2 3">
    <name type="scientific">Catenulispora subtropica</name>
    <dbReference type="NCBI Taxonomy" id="450798"/>
    <lineage>
        <taxon>Bacteria</taxon>
        <taxon>Bacillati</taxon>
        <taxon>Actinomycetota</taxon>
        <taxon>Actinomycetes</taxon>
        <taxon>Catenulisporales</taxon>
        <taxon>Catenulisporaceae</taxon>
        <taxon>Catenulispora</taxon>
    </lineage>
</organism>
<feature type="region of interest" description="Disordered" evidence="1">
    <location>
        <begin position="69"/>
        <end position="209"/>
    </location>
</feature>
<feature type="compositionally biased region" description="Low complexity" evidence="1">
    <location>
        <begin position="493"/>
        <end position="505"/>
    </location>
</feature>
<accession>A0ABP5E704</accession>
<evidence type="ECO:0000256" key="1">
    <source>
        <dbReference type="SAM" id="MobiDB-lite"/>
    </source>
</evidence>
<feature type="region of interest" description="Disordered" evidence="1">
    <location>
        <begin position="537"/>
        <end position="581"/>
    </location>
</feature>